<feature type="region of interest" description="Disordered" evidence="1">
    <location>
        <begin position="1"/>
        <end position="29"/>
    </location>
</feature>
<feature type="transmembrane region" description="Helical" evidence="2">
    <location>
        <begin position="114"/>
        <end position="135"/>
    </location>
</feature>
<keyword evidence="2" id="KW-0812">Transmembrane</keyword>
<evidence type="ECO:0000313" key="4">
    <source>
        <dbReference type="Proteomes" id="UP000192917"/>
    </source>
</evidence>
<evidence type="ECO:0000313" key="3">
    <source>
        <dbReference type="EMBL" id="SMF74930.1"/>
    </source>
</evidence>
<feature type="compositionally biased region" description="Polar residues" evidence="1">
    <location>
        <begin position="238"/>
        <end position="256"/>
    </location>
</feature>
<dbReference type="EMBL" id="FWZX01000033">
    <property type="protein sequence ID" value="SMF74930.1"/>
    <property type="molecule type" value="Genomic_DNA"/>
</dbReference>
<accession>A0A1Y6CRY1</accession>
<feature type="region of interest" description="Disordered" evidence="1">
    <location>
        <begin position="237"/>
        <end position="256"/>
    </location>
</feature>
<keyword evidence="2" id="KW-0472">Membrane</keyword>
<dbReference type="AlphaFoldDB" id="A0A1Y6CRY1"/>
<keyword evidence="4" id="KW-1185">Reference proteome</keyword>
<protein>
    <recommendedName>
        <fullName evidence="5">IPT/TIG domain-containing protein</fullName>
    </recommendedName>
</protein>
<reference evidence="3 4" key="1">
    <citation type="submission" date="2017-04" db="EMBL/GenBank/DDBJ databases">
        <authorList>
            <person name="Afonso C.L."/>
            <person name="Miller P.J."/>
            <person name="Scott M.A."/>
            <person name="Spackman E."/>
            <person name="Goraichik I."/>
            <person name="Dimitrov K.M."/>
            <person name="Suarez D.L."/>
            <person name="Swayne D.E."/>
        </authorList>
    </citation>
    <scope>NUCLEOTIDE SEQUENCE [LARGE SCALE GENOMIC DNA]</scope>
    <source>
        <strain evidence="3 4">USBA 355</strain>
    </source>
</reference>
<evidence type="ECO:0000256" key="1">
    <source>
        <dbReference type="SAM" id="MobiDB-lite"/>
    </source>
</evidence>
<feature type="transmembrane region" description="Helical" evidence="2">
    <location>
        <begin position="81"/>
        <end position="102"/>
    </location>
</feature>
<dbReference type="RefSeq" id="WP_085125834.1">
    <property type="nucleotide sequence ID" value="NZ_FWZX01000033.1"/>
</dbReference>
<dbReference type="Proteomes" id="UP000192917">
    <property type="component" value="Unassembled WGS sequence"/>
</dbReference>
<sequence>MADQSVQGAPGSVEQSGNGPAPAGGRESGSPPAGTLLVVALTVYLFAVTAGALWLLLVKSPVPALLGQTGNEAPVSTDWQMLHLVIAMGALGSVIHAATSLADYVGNRGLVRSWALWFVMRPLTGVLLAVVFFFLLRMGVVQPSANAGASALNPIAIGALSGLVGMFSKQAIDKLAEVFDTLFQGRHDEDRKDKLPKSEGQAGSTKPATIASALPATLAKGQQDPVLTLTGQGFGATPQATVNGSPRGSSLNGDGSLKVTLTAQDVAAAGSLQVAVLPGGNAALASPPVTVTVQ</sequence>
<gene>
    <name evidence="3" type="ORF">SAMN05428998_13363</name>
</gene>
<keyword evidence="2" id="KW-1133">Transmembrane helix</keyword>
<name>A0A1Y6CRY1_9PROT</name>
<dbReference type="STRING" id="560819.SAMN05428998_13363"/>
<organism evidence="3 4">
    <name type="scientific">Tistlia consotensis USBA 355</name>
    <dbReference type="NCBI Taxonomy" id="560819"/>
    <lineage>
        <taxon>Bacteria</taxon>
        <taxon>Pseudomonadati</taxon>
        <taxon>Pseudomonadota</taxon>
        <taxon>Alphaproteobacteria</taxon>
        <taxon>Rhodospirillales</taxon>
        <taxon>Rhodovibrionaceae</taxon>
        <taxon>Tistlia</taxon>
    </lineage>
</organism>
<feature type="transmembrane region" description="Helical" evidence="2">
    <location>
        <begin position="36"/>
        <end position="57"/>
    </location>
</feature>
<feature type="transmembrane region" description="Helical" evidence="2">
    <location>
        <begin position="147"/>
        <end position="167"/>
    </location>
</feature>
<evidence type="ECO:0000256" key="2">
    <source>
        <dbReference type="SAM" id="Phobius"/>
    </source>
</evidence>
<proteinExistence type="predicted"/>
<feature type="compositionally biased region" description="Polar residues" evidence="1">
    <location>
        <begin position="1"/>
        <end position="18"/>
    </location>
</feature>
<evidence type="ECO:0008006" key="5">
    <source>
        <dbReference type="Google" id="ProtNLM"/>
    </source>
</evidence>